<evidence type="ECO:0000259" key="2">
    <source>
        <dbReference type="Pfam" id="PF12945"/>
    </source>
</evidence>
<dbReference type="InterPro" id="IPR009926">
    <property type="entry name" value="T3SS_YcgR_PilZN"/>
</dbReference>
<dbReference type="Pfam" id="PF12945">
    <property type="entry name" value="PilZNR"/>
    <property type="match status" value="1"/>
</dbReference>
<dbReference type="Pfam" id="PF07238">
    <property type="entry name" value="PilZ"/>
    <property type="match status" value="1"/>
</dbReference>
<feature type="domain" description="Type III secretion system flagellar brake protein YcgR PilZN" evidence="2">
    <location>
        <begin position="7"/>
        <end position="88"/>
    </location>
</feature>
<dbReference type="EMBL" id="CP004121">
    <property type="protein sequence ID" value="AGF58257.1"/>
    <property type="molecule type" value="Genomic_DNA"/>
</dbReference>
<dbReference type="Proteomes" id="UP000011728">
    <property type="component" value="Chromosome"/>
</dbReference>
<dbReference type="Gene3D" id="2.40.10.220">
    <property type="entry name" value="predicted glycosyltransferase like domains"/>
    <property type="match status" value="1"/>
</dbReference>
<accession>M1N4A3</accession>
<feature type="domain" description="PilZ" evidence="1">
    <location>
        <begin position="95"/>
        <end position="203"/>
    </location>
</feature>
<dbReference type="OrthoDB" id="3493at2"/>
<dbReference type="RefSeq" id="WP_015394568.1">
    <property type="nucleotide sequence ID" value="NC_020291.1"/>
</dbReference>
<evidence type="ECO:0000313" key="4">
    <source>
        <dbReference type="Proteomes" id="UP000011728"/>
    </source>
</evidence>
<dbReference type="KEGG" id="csr:Cspa_c45040"/>
<name>M1N4A3_9CLOT</name>
<dbReference type="STRING" id="36745.CLSAP_42660"/>
<dbReference type="AlphaFoldDB" id="M1N4A3"/>
<gene>
    <name evidence="3" type="primary">pilZ2</name>
    <name evidence="3" type="ORF">Cspa_c45040</name>
</gene>
<dbReference type="GO" id="GO:0035438">
    <property type="term" value="F:cyclic-di-GMP binding"/>
    <property type="evidence" value="ECO:0007669"/>
    <property type="project" value="InterPro"/>
</dbReference>
<sequence>MIDFNLKVNDRIEIVANEKAYKSLILDVEDEFLRINVPVYDGDYLVLHTGEEIEINSYLDESRCYNFFCTVLSRGKEGNIIYYRLSTPFNVAKIQRRNFFRVELVQEIQFKKITNIDEDDIDSIPYQKGLMVDVSAGGLRLKTKEDLRKGDIILVDLKLPKIEFELRCEFVRSVIADDKEKLCGLRFVDIMPTQVEIIIKELFQIVRKQRSNV</sequence>
<protein>
    <submittedName>
        <fullName evidence="3">Type IV pilus assembly protein PilZ</fullName>
    </submittedName>
</protein>
<evidence type="ECO:0000313" key="3">
    <source>
        <dbReference type="EMBL" id="AGF58257.1"/>
    </source>
</evidence>
<dbReference type="PATRIC" id="fig|931276.5.peg.4540"/>
<dbReference type="HOGENOM" id="CLU_086342_1_1_9"/>
<evidence type="ECO:0000259" key="1">
    <source>
        <dbReference type="Pfam" id="PF07238"/>
    </source>
</evidence>
<reference evidence="3 4" key="1">
    <citation type="submission" date="2013-02" db="EMBL/GenBank/DDBJ databases">
        <title>Genome sequence of Clostridium saccharoperbutylacetonicum N1-4(HMT).</title>
        <authorList>
            <person name="Poehlein A."/>
            <person name="Daniel R."/>
        </authorList>
    </citation>
    <scope>NUCLEOTIDE SEQUENCE [LARGE SCALE GENOMIC DNA]</scope>
    <source>
        <strain evidence="4">N1-4(HMT)</strain>
    </source>
</reference>
<proteinExistence type="predicted"/>
<dbReference type="InterPro" id="IPR009875">
    <property type="entry name" value="PilZ_domain"/>
</dbReference>
<keyword evidence="4" id="KW-1185">Reference proteome</keyword>
<dbReference type="eggNOG" id="COG5581">
    <property type="taxonomic scope" value="Bacteria"/>
</dbReference>
<organism evidence="3 4">
    <name type="scientific">Clostridium saccharoperbutylacetonicum N1-4(HMT)</name>
    <dbReference type="NCBI Taxonomy" id="931276"/>
    <lineage>
        <taxon>Bacteria</taxon>
        <taxon>Bacillati</taxon>
        <taxon>Bacillota</taxon>
        <taxon>Clostridia</taxon>
        <taxon>Eubacteriales</taxon>
        <taxon>Clostridiaceae</taxon>
        <taxon>Clostridium</taxon>
    </lineage>
</organism>